<dbReference type="AlphaFoldDB" id="A0A376VJX2"/>
<sequence length="101" mass="11996">MMVQHLKRRPLSRYLKDFKHSQTHCAHCRKLLDRITLVRDGKIVNKIEISRLDALLDENGWQTEQKSWRHCADFAVIYIAKRRVIFSILSALSNFFLSKLK</sequence>
<evidence type="ECO:0000313" key="1">
    <source>
        <dbReference type="EMBL" id="STJ10848.1"/>
    </source>
</evidence>
<gene>
    <name evidence="1" type="primary">fliZ_1</name>
    <name evidence="1" type="ORF">NCTC9077_02540</name>
</gene>
<dbReference type="EMBL" id="UGCU01000001">
    <property type="protein sequence ID" value="STJ10848.1"/>
    <property type="molecule type" value="Genomic_DNA"/>
</dbReference>
<reference evidence="1 2" key="1">
    <citation type="submission" date="2018-06" db="EMBL/GenBank/DDBJ databases">
        <authorList>
            <consortium name="Pathogen Informatics"/>
            <person name="Doyle S."/>
        </authorList>
    </citation>
    <scope>NUCLEOTIDE SEQUENCE [LARGE SCALE GENOMIC DNA]</scope>
    <source>
        <strain evidence="1 2">NCTC9077</strain>
    </source>
</reference>
<organism evidence="1 2">
    <name type="scientific">Escherichia coli</name>
    <dbReference type="NCBI Taxonomy" id="562"/>
    <lineage>
        <taxon>Bacteria</taxon>
        <taxon>Pseudomonadati</taxon>
        <taxon>Pseudomonadota</taxon>
        <taxon>Gammaproteobacteria</taxon>
        <taxon>Enterobacterales</taxon>
        <taxon>Enterobacteriaceae</taxon>
        <taxon>Escherichia</taxon>
    </lineage>
</organism>
<evidence type="ECO:0000313" key="2">
    <source>
        <dbReference type="Proteomes" id="UP000254495"/>
    </source>
</evidence>
<name>A0A376VJX2_ECOLX</name>
<accession>A0A376VJX2</accession>
<dbReference type="Proteomes" id="UP000254495">
    <property type="component" value="Unassembled WGS sequence"/>
</dbReference>
<protein>
    <submittedName>
        <fullName evidence="1">Protein FliZ</fullName>
    </submittedName>
</protein>
<proteinExistence type="predicted"/>